<dbReference type="EMBL" id="JANAVB010012200">
    <property type="protein sequence ID" value="KAJ6836237.1"/>
    <property type="molecule type" value="Genomic_DNA"/>
</dbReference>
<evidence type="ECO:0000313" key="3">
    <source>
        <dbReference type="EMBL" id="KAJ6836237.1"/>
    </source>
</evidence>
<dbReference type="Proteomes" id="UP001140949">
    <property type="component" value="Unassembled WGS sequence"/>
</dbReference>
<proteinExistence type="predicted"/>
<protein>
    <submittedName>
        <fullName evidence="3">Uncharacterized protein</fullName>
    </submittedName>
</protein>
<evidence type="ECO:0000256" key="1">
    <source>
        <dbReference type="SAM" id="Coils"/>
    </source>
</evidence>
<accession>A0AAX6H6L8</accession>
<feature type="compositionally biased region" description="Basic and acidic residues" evidence="2">
    <location>
        <begin position="38"/>
        <end position="50"/>
    </location>
</feature>
<feature type="coiled-coil region" evidence="1">
    <location>
        <begin position="267"/>
        <end position="371"/>
    </location>
</feature>
<evidence type="ECO:0000313" key="4">
    <source>
        <dbReference type="Proteomes" id="UP001140949"/>
    </source>
</evidence>
<dbReference type="AlphaFoldDB" id="A0AAX6H6L8"/>
<keyword evidence="4" id="KW-1185">Reference proteome</keyword>
<evidence type="ECO:0000256" key="2">
    <source>
        <dbReference type="SAM" id="MobiDB-lite"/>
    </source>
</evidence>
<name>A0AAX6H6L8_IRIPA</name>
<feature type="region of interest" description="Disordered" evidence="2">
    <location>
        <begin position="1"/>
        <end position="69"/>
    </location>
</feature>
<gene>
    <name evidence="3" type="ORF">M6B38_327070</name>
</gene>
<comment type="caution">
    <text evidence="3">The sequence shown here is derived from an EMBL/GenBank/DDBJ whole genome shotgun (WGS) entry which is preliminary data.</text>
</comment>
<reference evidence="3" key="2">
    <citation type="submission" date="2023-04" db="EMBL/GenBank/DDBJ databases">
        <authorList>
            <person name="Bruccoleri R.E."/>
            <person name="Oakeley E.J."/>
            <person name="Faust A.-M."/>
            <person name="Dessus-Babus S."/>
            <person name="Altorfer M."/>
            <person name="Burckhardt D."/>
            <person name="Oertli M."/>
            <person name="Naumann U."/>
            <person name="Petersen F."/>
            <person name="Wong J."/>
        </authorList>
    </citation>
    <scope>NUCLEOTIDE SEQUENCE</scope>
    <source>
        <strain evidence="3">GSM-AAB239-AS_SAM_17_03QT</strain>
        <tissue evidence="3">Leaf</tissue>
    </source>
</reference>
<sequence>MGLKRISLRRRNAEARPPSADTRARERPECLPEGWGVEMRRRGNDTEKFDQTPGQSVKEHETLPAKSHRGQAFYPESGQEIIEGAKSGTAEEPSAISLPMAEDQAKAVPEALSLSSVVETQTTAVPMTPLTGAYVEGMARICVKSFYSLLENGIQGIVERNIPFTQVKTPTACMIQALETFPGHEAIVGDLKMLLDTLENFVLDLGLAYRRDLTVIASDELNKLNDAIHKEEVVLVNQESALKKQIAKAREEYEFLSISLIKYASQQDRHIKRMTEITEEIKALQDAYALEESALAETTHKQIVFATQSNDARNTIERLDLELVTLEGKLAELTPFRDDVSRRAEAKRRALDRKQSEIDVLKKKIAELCKMPDHL</sequence>
<reference evidence="3" key="1">
    <citation type="journal article" date="2023" name="GigaByte">
        <title>Genome assembly of the bearded iris, Iris pallida Lam.</title>
        <authorList>
            <person name="Bruccoleri R.E."/>
            <person name="Oakeley E.J."/>
            <person name="Faust A.M.E."/>
            <person name="Altorfer M."/>
            <person name="Dessus-Babus S."/>
            <person name="Burckhardt D."/>
            <person name="Oertli M."/>
            <person name="Naumann U."/>
            <person name="Petersen F."/>
            <person name="Wong J."/>
        </authorList>
    </citation>
    <scope>NUCLEOTIDE SEQUENCE</scope>
    <source>
        <strain evidence="3">GSM-AAB239-AS_SAM_17_03QT</strain>
    </source>
</reference>
<feature type="compositionally biased region" description="Basic residues" evidence="2">
    <location>
        <begin position="1"/>
        <end position="10"/>
    </location>
</feature>
<organism evidence="3 4">
    <name type="scientific">Iris pallida</name>
    <name type="common">Sweet iris</name>
    <dbReference type="NCBI Taxonomy" id="29817"/>
    <lineage>
        <taxon>Eukaryota</taxon>
        <taxon>Viridiplantae</taxon>
        <taxon>Streptophyta</taxon>
        <taxon>Embryophyta</taxon>
        <taxon>Tracheophyta</taxon>
        <taxon>Spermatophyta</taxon>
        <taxon>Magnoliopsida</taxon>
        <taxon>Liliopsida</taxon>
        <taxon>Asparagales</taxon>
        <taxon>Iridaceae</taxon>
        <taxon>Iridoideae</taxon>
        <taxon>Irideae</taxon>
        <taxon>Iris</taxon>
    </lineage>
</organism>
<keyword evidence="1" id="KW-0175">Coiled coil</keyword>